<evidence type="ECO:0000313" key="1">
    <source>
        <dbReference type="EMBL" id="CAA3025430.1"/>
    </source>
</evidence>
<dbReference type="Proteomes" id="UP000594638">
    <property type="component" value="Unassembled WGS sequence"/>
</dbReference>
<dbReference type="AlphaFoldDB" id="A0A8S0UXK1"/>
<dbReference type="OrthoDB" id="1657181at2759"/>
<reference evidence="1 2" key="1">
    <citation type="submission" date="2019-12" db="EMBL/GenBank/DDBJ databases">
        <authorList>
            <person name="Alioto T."/>
            <person name="Alioto T."/>
            <person name="Gomez Garrido J."/>
        </authorList>
    </citation>
    <scope>NUCLEOTIDE SEQUENCE [LARGE SCALE GENOMIC DNA]</scope>
</reference>
<keyword evidence="2" id="KW-1185">Reference proteome</keyword>
<comment type="caution">
    <text evidence="1">The sequence shown here is derived from an EMBL/GenBank/DDBJ whole genome shotgun (WGS) entry which is preliminary data.</text>
</comment>
<sequence length="109" mass="12037">MYMMSSGKAEISRLTSAMDETTKAVQELKAEISRRKASCHLHHSISQNEASTNKMHTDGSYGRQLLTNNMDNIKAYTLTAKGEGVSVDLTKDQQLEAVEIDQACKLVVC</sequence>
<dbReference type="Gramene" id="OE9A069207T1">
    <property type="protein sequence ID" value="OE9A069207C1"/>
    <property type="gene ID" value="OE9A069207"/>
</dbReference>
<name>A0A8S0UXK1_OLEEU</name>
<accession>A0A8S0UXK1</accession>
<organism evidence="1 2">
    <name type="scientific">Olea europaea subsp. europaea</name>
    <dbReference type="NCBI Taxonomy" id="158383"/>
    <lineage>
        <taxon>Eukaryota</taxon>
        <taxon>Viridiplantae</taxon>
        <taxon>Streptophyta</taxon>
        <taxon>Embryophyta</taxon>
        <taxon>Tracheophyta</taxon>
        <taxon>Spermatophyta</taxon>
        <taxon>Magnoliopsida</taxon>
        <taxon>eudicotyledons</taxon>
        <taxon>Gunneridae</taxon>
        <taxon>Pentapetalae</taxon>
        <taxon>asterids</taxon>
        <taxon>lamiids</taxon>
        <taxon>Lamiales</taxon>
        <taxon>Oleaceae</taxon>
        <taxon>Oleeae</taxon>
        <taxon>Olea</taxon>
    </lineage>
</organism>
<protein>
    <submittedName>
        <fullName evidence="1">Uncharacterized protein</fullName>
    </submittedName>
</protein>
<dbReference type="EMBL" id="CACTIH010009133">
    <property type="protein sequence ID" value="CAA3025430.1"/>
    <property type="molecule type" value="Genomic_DNA"/>
</dbReference>
<proteinExistence type="predicted"/>
<gene>
    <name evidence="1" type="ORF">OLEA9_A069207</name>
</gene>
<evidence type="ECO:0000313" key="2">
    <source>
        <dbReference type="Proteomes" id="UP000594638"/>
    </source>
</evidence>